<comment type="caution">
    <text evidence="7">The sequence shown here is derived from an EMBL/GenBank/DDBJ whole genome shotgun (WGS) entry which is preliminary data.</text>
</comment>
<feature type="domain" description="D-isomer specific 2-hydroxyacid dehydrogenase NAD-binding" evidence="6">
    <location>
        <begin position="102"/>
        <end position="276"/>
    </location>
</feature>
<dbReference type="InterPro" id="IPR036291">
    <property type="entry name" value="NAD(P)-bd_dom_sf"/>
</dbReference>
<evidence type="ECO:0000256" key="3">
    <source>
        <dbReference type="ARBA" id="ARBA00023027"/>
    </source>
</evidence>
<keyword evidence="2 4" id="KW-0560">Oxidoreductase</keyword>
<dbReference type="SUPFAM" id="SSF52283">
    <property type="entry name" value="Formate/glycerate dehydrogenase catalytic domain-like"/>
    <property type="match status" value="1"/>
</dbReference>
<evidence type="ECO:0000256" key="4">
    <source>
        <dbReference type="RuleBase" id="RU003719"/>
    </source>
</evidence>
<evidence type="ECO:0000313" key="7">
    <source>
        <dbReference type="EMBL" id="OGK57950.1"/>
    </source>
</evidence>
<dbReference type="InterPro" id="IPR006140">
    <property type="entry name" value="D-isomer_DH_NAD-bd"/>
</dbReference>
<dbReference type="InterPro" id="IPR029753">
    <property type="entry name" value="D-isomer_DH_CS"/>
</dbReference>
<dbReference type="InterPro" id="IPR006139">
    <property type="entry name" value="D-isomer_2_OHA_DH_cat_dom"/>
</dbReference>
<reference evidence="7 8" key="1">
    <citation type="journal article" date="2016" name="Nat. Commun.">
        <title>Thousands of microbial genomes shed light on interconnected biogeochemical processes in an aquifer system.</title>
        <authorList>
            <person name="Anantharaman K."/>
            <person name="Brown C.T."/>
            <person name="Hug L.A."/>
            <person name="Sharon I."/>
            <person name="Castelle C.J."/>
            <person name="Probst A.J."/>
            <person name="Thomas B.C."/>
            <person name="Singh A."/>
            <person name="Wilkins M.J."/>
            <person name="Karaoz U."/>
            <person name="Brodie E.L."/>
            <person name="Williams K.H."/>
            <person name="Hubbard S.S."/>
            <person name="Banfield J.F."/>
        </authorList>
    </citation>
    <scope>NUCLEOTIDE SEQUENCE [LARGE SCALE GENOMIC DNA]</scope>
</reference>
<dbReference type="PANTHER" id="PTHR43026:SF1">
    <property type="entry name" value="2-HYDROXYACID DEHYDROGENASE HOMOLOG 1-RELATED"/>
    <property type="match status" value="1"/>
</dbReference>
<evidence type="ECO:0000259" key="5">
    <source>
        <dbReference type="Pfam" id="PF00389"/>
    </source>
</evidence>
<dbReference type="GO" id="GO:0051287">
    <property type="term" value="F:NAD binding"/>
    <property type="evidence" value="ECO:0007669"/>
    <property type="project" value="InterPro"/>
</dbReference>
<evidence type="ECO:0000256" key="2">
    <source>
        <dbReference type="ARBA" id="ARBA00023002"/>
    </source>
</evidence>
<dbReference type="Gene3D" id="3.40.50.720">
    <property type="entry name" value="NAD(P)-binding Rossmann-like Domain"/>
    <property type="match status" value="2"/>
</dbReference>
<dbReference type="PANTHER" id="PTHR43026">
    <property type="entry name" value="2-HYDROXYACID DEHYDROGENASE HOMOLOG 1-RELATED"/>
    <property type="match status" value="1"/>
</dbReference>
<accession>A0A1F7JQQ1</accession>
<evidence type="ECO:0000259" key="6">
    <source>
        <dbReference type="Pfam" id="PF02826"/>
    </source>
</evidence>
<dbReference type="Proteomes" id="UP000178039">
    <property type="component" value="Unassembled WGS sequence"/>
</dbReference>
<comment type="similarity">
    <text evidence="1 4">Belongs to the D-isomer specific 2-hydroxyacid dehydrogenase family.</text>
</comment>
<dbReference type="PROSITE" id="PS00671">
    <property type="entry name" value="D_2_HYDROXYACID_DH_3"/>
    <property type="match status" value="1"/>
</dbReference>
<dbReference type="EMBL" id="MGBB01000043">
    <property type="protein sequence ID" value="OGK57950.1"/>
    <property type="molecule type" value="Genomic_DNA"/>
</dbReference>
<dbReference type="GO" id="GO:0008720">
    <property type="term" value="F:D-lactate dehydrogenase (NAD+) activity"/>
    <property type="evidence" value="ECO:0007669"/>
    <property type="project" value="TreeGrafter"/>
</dbReference>
<sequence length="307" mass="34609">MHIVHFEVDDTFAPHFRETKYRWPVNQTTVRRIENAALVDVITVKSGSSLTAVTLQHLPALKGIMARTVGVNNIDLDYCRQKQIAVYHIPDYGSFAIAEHVFALILAKARKIIDLQVDIKQGKFQYVKGQGFSLQHKTIGIIGVGKIGKEVAKIARGFQMRILGFDVKRDRAFALRTGLKYVDLDTLLAEADLVCLNVNLNPDTLHLINEANIKKMKTGVVLINVSRGEVIDTPALVKQIHRFRFVGLDVIEGETQFSKNNQLLKYDNILITPHVAFFTDRTTTEIAAITNRNIQYFLDGKQTNRVV</sequence>
<keyword evidence="3" id="KW-0520">NAD</keyword>
<feature type="domain" description="D-isomer specific 2-hydroxyacid dehydrogenase catalytic" evidence="5">
    <location>
        <begin position="23"/>
        <end position="307"/>
    </location>
</feature>
<dbReference type="Pfam" id="PF00389">
    <property type="entry name" value="2-Hacid_dh"/>
    <property type="match status" value="1"/>
</dbReference>
<dbReference type="SUPFAM" id="SSF51735">
    <property type="entry name" value="NAD(P)-binding Rossmann-fold domains"/>
    <property type="match status" value="1"/>
</dbReference>
<proteinExistence type="inferred from homology"/>
<name>A0A1F7JQQ1_9BACT</name>
<dbReference type="AlphaFoldDB" id="A0A1F7JQQ1"/>
<gene>
    <name evidence="7" type="ORF">A3H86_02370</name>
</gene>
<protein>
    <recommendedName>
        <fullName evidence="9">Hydroxyacid dehydrogenase</fullName>
    </recommendedName>
</protein>
<evidence type="ECO:0008006" key="9">
    <source>
        <dbReference type="Google" id="ProtNLM"/>
    </source>
</evidence>
<dbReference type="InterPro" id="IPR029752">
    <property type="entry name" value="D-isomer_DH_CS1"/>
</dbReference>
<evidence type="ECO:0000313" key="8">
    <source>
        <dbReference type="Proteomes" id="UP000178039"/>
    </source>
</evidence>
<evidence type="ECO:0000256" key="1">
    <source>
        <dbReference type="ARBA" id="ARBA00005854"/>
    </source>
</evidence>
<dbReference type="PROSITE" id="PS00065">
    <property type="entry name" value="D_2_HYDROXYACID_DH_1"/>
    <property type="match status" value="1"/>
</dbReference>
<organism evidence="7 8">
    <name type="scientific">Candidatus Roizmanbacteria bacterium RIFCSPLOWO2_02_FULL_41_9</name>
    <dbReference type="NCBI Taxonomy" id="1802077"/>
    <lineage>
        <taxon>Bacteria</taxon>
        <taxon>Candidatus Roizmaniibacteriota</taxon>
    </lineage>
</organism>
<dbReference type="InterPro" id="IPR058205">
    <property type="entry name" value="D-LDH-like"/>
</dbReference>
<dbReference type="Pfam" id="PF02826">
    <property type="entry name" value="2-Hacid_dh_C"/>
    <property type="match status" value="1"/>
</dbReference>